<reference evidence="2 3" key="1">
    <citation type="journal article" date="2023" name="Elife">
        <title>Identification of key yeast species and microbe-microbe interactions impacting larval growth of Drosophila in the wild.</title>
        <authorList>
            <person name="Mure A."/>
            <person name="Sugiura Y."/>
            <person name="Maeda R."/>
            <person name="Honda K."/>
            <person name="Sakurai N."/>
            <person name="Takahashi Y."/>
            <person name="Watada M."/>
            <person name="Katoh T."/>
            <person name="Gotoh A."/>
            <person name="Gotoh Y."/>
            <person name="Taniguchi I."/>
            <person name="Nakamura K."/>
            <person name="Hayashi T."/>
            <person name="Katayama T."/>
            <person name="Uemura T."/>
            <person name="Hattori Y."/>
        </authorList>
    </citation>
    <scope>NUCLEOTIDE SEQUENCE [LARGE SCALE GENOMIC DNA]</scope>
    <source>
        <strain evidence="2 3">KH-74</strain>
    </source>
</reference>
<protein>
    <submittedName>
        <fullName evidence="2">Uncharacterized protein</fullName>
    </submittedName>
</protein>
<name>A0AAV5RUB1_MAUHU</name>
<gene>
    <name evidence="2" type="ORF">DAKH74_015180</name>
</gene>
<dbReference type="Proteomes" id="UP001377567">
    <property type="component" value="Unassembled WGS sequence"/>
</dbReference>
<feature type="region of interest" description="Disordered" evidence="1">
    <location>
        <begin position="31"/>
        <end position="75"/>
    </location>
</feature>
<keyword evidence="3" id="KW-1185">Reference proteome</keyword>
<sequence length="75" mass="8007">MMQGGECTLHSAGLQAMSDQDTAKGSGCIAVHWEKSERKYRPDRESTRVISKEGEGSADGSAAAAQNSTRGHARR</sequence>
<comment type="caution">
    <text evidence="2">The sequence shown here is derived from an EMBL/GenBank/DDBJ whole genome shotgun (WGS) entry which is preliminary data.</text>
</comment>
<dbReference type="EMBL" id="BTGD01000003">
    <property type="protein sequence ID" value="GMM54902.1"/>
    <property type="molecule type" value="Genomic_DNA"/>
</dbReference>
<dbReference type="AlphaFoldDB" id="A0AAV5RUB1"/>
<proteinExistence type="predicted"/>
<organism evidence="2 3">
    <name type="scientific">Maudiozyma humilis</name>
    <name type="common">Sour dough yeast</name>
    <name type="synonym">Kazachstania humilis</name>
    <dbReference type="NCBI Taxonomy" id="51915"/>
    <lineage>
        <taxon>Eukaryota</taxon>
        <taxon>Fungi</taxon>
        <taxon>Dikarya</taxon>
        <taxon>Ascomycota</taxon>
        <taxon>Saccharomycotina</taxon>
        <taxon>Saccharomycetes</taxon>
        <taxon>Saccharomycetales</taxon>
        <taxon>Saccharomycetaceae</taxon>
        <taxon>Maudiozyma</taxon>
    </lineage>
</organism>
<evidence type="ECO:0000313" key="2">
    <source>
        <dbReference type="EMBL" id="GMM54902.1"/>
    </source>
</evidence>
<feature type="compositionally biased region" description="Basic and acidic residues" evidence="1">
    <location>
        <begin position="32"/>
        <end position="55"/>
    </location>
</feature>
<feature type="compositionally biased region" description="Polar residues" evidence="1">
    <location>
        <begin position="66"/>
        <end position="75"/>
    </location>
</feature>
<evidence type="ECO:0000256" key="1">
    <source>
        <dbReference type="SAM" id="MobiDB-lite"/>
    </source>
</evidence>
<evidence type="ECO:0000313" key="3">
    <source>
        <dbReference type="Proteomes" id="UP001377567"/>
    </source>
</evidence>
<accession>A0AAV5RUB1</accession>